<evidence type="ECO:0000313" key="2">
    <source>
        <dbReference type="Proteomes" id="UP000724874"/>
    </source>
</evidence>
<gene>
    <name evidence="1" type="ORF">CPB84DRAFT_1748816</name>
</gene>
<comment type="caution">
    <text evidence="1">The sequence shown here is derived from an EMBL/GenBank/DDBJ whole genome shotgun (WGS) entry which is preliminary data.</text>
</comment>
<protein>
    <submittedName>
        <fullName evidence="1">Uncharacterized protein</fullName>
    </submittedName>
</protein>
<sequence>MPAVVTHQSSLPTFGSALPVLTEMKSHPPNAVTRAPSSWRYEQQALLAPFSPSVGPLDASIPWRGSRHDAGDASPTRFVVLGCSSDLRWLVGWFIGWVSAPGHASGSFDALQGSTNQQSRAHHEDCSLLWRVWGSSKNTERHVIPYPSRCHRRLGRARHKVHLRTIFMSTPQVTDLRRQVEGGKTQVFEVARKKPEEEERKRMKREEERMRRTVHPAVVQCRNYPRRCSRICITEAGTGDMDPR</sequence>
<organism evidence="1 2">
    <name type="scientific">Gymnopilus junonius</name>
    <name type="common">Spectacular rustgill mushroom</name>
    <name type="synonym">Gymnopilus spectabilis subsp. junonius</name>
    <dbReference type="NCBI Taxonomy" id="109634"/>
    <lineage>
        <taxon>Eukaryota</taxon>
        <taxon>Fungi</taxon>
        <taxon>Dikarya</taxon>
        <taxon>Basidiomycota</taxon>
        <taxon>Agaricomycotina</taxon>
        <taxon>Agaricomycetes</taxon>
        <taxon>Agaricomycetidae</taxon>
        <taxon>Agaricales</taxon>
        <taxon>Agaricineae</taxon>
        <taxon>Hymenogastraceae</taxon>
        <taxon>Gymnopilus</taxon>
    </lineage>
</organism>
<accession>A0A9P5NM06</accession>
<name>A0A9P5NM06_GYMJU</name>
<proteinExistence type="predicted"/>
<dbReference type="AlphaFoldDB" id="A0A9P5NM06"/>
<dbReference type="Proteomes" id="UP000724874">
    <property type="component" value="Unassembled WGS sequence"/>
</dbReference>
<dbReference type="EMBL" id="JADNYJ010000070">
    <property type="protein sequence ID" value="KAF8891952.1"/>
    <property type="molecule type" value="Genomic_DNA"/>
</dbReference>
<reference evidence="1" key="1">
    <citation type="submission" date="2020-11" db="EMBL/GenBank/DDBJ databases">
        <authorList>
            <consortium name="DOE Joint Genome Institute"/>
            <person name="Ahrendt S."/>
            <person name="Riley R."/>
            <person name="Andreopoulos W."/>
            <person name="LaButti K."/>
            <person name="Pangilinan J."/>
            <person name="Ruiz-duenas F.J."/>
            <person name="Barrasa J.M."/>
            <person name="Sanchez-Garcia M."/>
            <person name="Camarero S."/>
            <person name="Miyauchi S."/>
            <person name="Serrano A."/>
            <person name="Linde D."/>
            <person name="Babiker R."/>
            <person name="Drula E."/>
            <person name="Ayuso-Fernandez I."/>
            <person name="Pacheco R."/>
            <person name="Padilla G."/>
            <person name="Ferreira P."/>
            <person name="Barriuso J."/>
            <person name="Kellner H."/>
            <person name="Castanera R."/>
            <person name="Alfaro M."/>
            <person name="Ramirez L."/>
            <person name="Pisabarro A.G."/>
            <person name="Kuo A."/>
            <person name="Tritt A."/>
            <person name="Lipzen A."/>
            <person name="He G."/>
            <person name="Yan M."/>
            <person name="Ng V."/>
            <person name="Cullen D."/>
            <person name="Martin F."/>
            <person name="Rosso M.-N."/>
            <person name="Henrissat B."/>
            <person name="Hibbett D."/>
            <person name="Martinez A.T."/>
            <person name="Grigoriev I.V."/>
        </authorList>
    </citation>
    <scope>NUCLEOTIDE SEQUENCE</scope>
    <source>
        <strain evidence="1">AH 44721</strain>
    </source>
</reference>
<keyword evidence="2" id="KW-1185">Reference proteome</keyword>
<evidence type="ECO:0000313" key="1">
    <source>
        <dbReference type="EMBL" id="KAF8891952.1"/>
    </source>
</evidence>